<sequence length="294" mass="32949">MNKINIFLFALLLFGFGKRSMAQLNPLGTQYYFNQYAANPAMAGIRPGMELNLGMRKQFNSISGSPTNHALTAQYRYEKVGLGLNMYSDLAGLLKQSRVTGTYAYHLPISKEGKELHFGLSLGMMYQRISADQIDGDADDGSVMGLGQRETYFDGDFGVAYTSDRFTIQAAMPNMRHFFQKEDNKTIDQSLYLTAISYKWYFSGAESSISFEPKLTFRAIKGYDNLIDAGANISLFDDKLWMMAMYHSSKSATMGLGINYGVFSIMGMYTSETAALRTYADGSFEIGLVYRLFK</sequence>
<dbReference type="OrthoDB" id="891773at2"/>
<name>A0A4R6SWQ0_9SPHI</name>
<dbReference type="AlphaFoldDB" id="A0A4R6SWQ0"/>
<accession>A0A4R6SWQ0</accession>
<protein>
    <submittedName>
        <fullName evidence="1">Type IX secretion system PorP/SprF family membrane protein</fullName>
    </submittedName>
</protein>
<keyword evidence="2" id="KW-1185">Reference proteome</keyword>
<dbReference type="EMBL" id="SNYC01000003">
    <property type="protein sequence ID" value="TDQ10914.1"/>
    <property type="molecule type" value="Genomic_DNA"/>
</dbReference>
<dbReference type="NCBIfam" id="TIGR03519">
    <property type="entry name" value="T9SS_PorP_fam"/>
    <property type="match status" value="1"/>
</dbReference>
<evidence type="ECO:0000313" key="2">
    <source>
        <dbReference type="Proteomes" id="UP000295620"/>
    </source>
</evidence>
<dbReference type="Pfam" id="PF11751">
    <property type="entry name" value="PorP_SprF"/>
    <property type="match status" value="1"/>
</dbReference>
<dbReference type="Proteomes" id="UP000295620">
    <property type="component" value="Unassembled WGS sequence"/>
</dbReference>
<comment type="caution">
    <text evidence="1">The sequence shown here is derived from an EMBL/GenBank/DDBJ whole genome shotgun (WGS) entry which is preliminary data.</text>
</comment>
<reference evidence="1 2" key="1">
    <citation type="submission" date="2019-03" db="EMBL/GenBank/DDBJ databases">
        <title>Genomic Encyclopedia of Archaeal and Bacterial Type Strains, Phase II (KMG-II): from individual species to whole genera.</title>
        <authorList>
            <person name="Goeker M."/>
        </authorList>
    </citation>
    <scope>NUCLEOTIDE SEQUENCE [LARGE SCALE GENOMIC DNA]</scope>
    <source>
        <strain evidence="1 2">DSM 19035</strain>
    </source>
</reference>
<organism evidence="1 2">
    <name type="scientific">Pedobacter metabolipauper</name>
    <dbReference type="NCBI Taxonomy" id="425513"/>
    <lineage>
        <taxon>Bacteria</taxon>
        <taxon>Pseudomonadati</taxon>
        <taxon>Bacteroidota</taxon>
        <taxon>Sphingobacteriia</taxon>
        <taxon>Sphingobacteriales</taxon>
        <taxon>Sphingobacteriaceae</taxon>
        <taxon>Pedobacter</taxon>
    </lineage>
</organism>
<gene>
    <name evidence="1" type="ORF">ATK78_0022</name>
</gene>
<evidence type="ECO:0000313" key="1">
    <source>
        <dbReference type="EMBL" id="TDQ10914.1"/>
    </source>
</evidence>
<proteinExistence type="predicted"/>
<dbReference type="InterPro" id="IPR019861">
    <property type="entry name" value="PorP/SprF_Bacteroidetes"/>
</dbReference>
<dbReference type="RefSeq" id="WP_133574039.1">
    <property type="nucleotide sequence ID" value="NZ_SNYC01000003.1"/>
</dbReference>